<dbReference type="PROSITE" id="PS01011">
    <property type="entry name" value="FOLYLPOLYGLU_SYNT_1"/>
    <property type="match status" value="1"/>
</dbReference>
<dbReference type="InterPro" id="IPR013221">
    <property type="entry name" value="Mur_ligase_cen"/>
</dbReference>
<keyword evidence="6" id="KW-0460">Magnesium</keyword>
<sequence>MPFRETLDYLYGLQRFGIKLGLTNTQHLLARLDHPERCCPVIHVAGTNGKGSVCAGLARVLGEAGLRVGLYTSPHLHCFTERIRINERCIDEAEVVRLTDELRTCAEDLPLTFFEFTTAMALQYFRSRQVDCMVLETGMGGRLDATNVVLPRVSVITPVSEDHAEHLGADLAAIAGEKAGIIKPRIPLVLGRQQPEALGVLKQRARELDAPVREAGVDFHPVHHPECFDFVGRNVQLEGLRPTLAGAHQRDNLAVVLAVAEQLREQGWDLPDHALRRGVESLTWPGRLERWPSNPPVLLDGAHNAAGAAALAAYLSGQGLANLPWVVGLSGTRRPEQIFLPWLPLMGMAYVAEPGVDKAVPAEAAAAYLRSQGRAVRVCTSPTAALAQALHDCPDAPLVVAAGSLYLIAEVRAWLRAHNEVSR</sequence>
<dbReference type="RefSeq" id="WP_260747356.1">
    <property type="nucleotide sequence ID" value="NZ_CP092109.1"/>
</dbReference>
<dbReference type="PANTHER" id="PTHR11136:SF0">
    <property type="entry name" value="DIHYDROFOLATE SYNTHETASE-RELATED"/>
    <property type="match status" value="1"/>
</dbReference>
<gene>
    <name evidence="9" type="ORF">L9S41_15135</name>
</gene>
<dbReference type="Proteomes" id="UP001060414">
    <property type="component" value="Chromosome"/>
</dbReference>
<dbReference type="Pfam" id="PF08245">
    <property type="entry name" value="Mur_ligase_M"/>
    <property type="match status" value="1"/>
</dbReference>
<evidence type="ECO:0000313" key="10">
    <source>
        <dbReference type="Proteomes" id="UP001060414"/>
    </source>
</evidence>
<evidence type="ECO:0000256" key="4">
    <source>
        <dbReference type="ARBA" id="ARBA00022741"/>
    </source>
</evidence>
<keyword evidence="5 7" id="KW-0067">ATP-binding</keyword>
<dbReference type="InterPro" id="IPR036565">
    <property type="entry name" value="Mur-like_cat_sf"/>
</dbReference>
<feature type="domain" description="Mur ligase central" evidence="8">
    <location>
        <begin position="44"/>
        <end position="183"/>
    </location>
</feature>
<dbReference type="PROSITE" id="PS01012">
    <property type="entry name" value="FOLYLPOLYGLU_SYNT_2"/>
    <property type="match status" value="1"/>
</dbReference>
<dbReference type="PANTHER" id="PTHR11136">
    <property type="entry name" value="FOLYLPOLYGLUTAMATE SYNTHASE-RELATED"/>
    <property type="match status" value="1"/>
</dbReference>
<evidence type="ECO:0000256" key="6">
    <source>
        <dbReference type="ARBA" id="ARBA00022842"/>
    </source>
</evidence>
<dbReference type="PIRSF" id="PIRSF001563">
    <property type="entry name" value="Folylpolyglu_synth"/>
    <property type="match status" value="1"/>
</dbReference>
<keyword evidence="3" id="KW-0479">Metal-binding</keyword>
<proteinExistence type="inferred from homology"/>
<evidence type="ECO:0000256" key="3">
    <source>
        <dbReference type="ARBA" id="ARBA00022723"/>
    </source>
</evidence>
<comment type="similarity">
    <text evidence="1 7">Belongs to the folylpolyglutamate synthase family.</text>
</comment>
<evidence type="ECO:0000256" key="2">
    <source>
        <dbReference type="ARBA" id="ARBA00022598"/>
    </source>
</evidence>
<evidence type="ECO:0000256" key="1">
    <source>
        <dbReference type="ARBA" id="ARBA00008276"/>
    </source>
</evidence>
<evidence type="ECO:0000256" key="7">
    <source>
        <dbReference type="PIRNR" id="PIRNR001563"/>
    </source>
</evidence>
<reference evidence="9" key="1">
    <citation type="journal article" date="2022" name="Environ. Microbiol.">
        <title>Geoalkalibacter halelectricus SAP #1 sp. nov. possessing extracellular electron transfer and mineral#reducing capabilities from a haloalkaline environment.</title>
        <authorList>
            <person name="Yadav S."/>
            <person name="Singh R."/>
            <person name="Sundharam S.S."/>
            <person name="Chaudhary S."/>
            <person name="Krishnamurthi S."/>
            <person name="Patil S.A."/>
        </authorList>
    </citation>
    <scope>NUCLEOTIDE SEQUENCE</scope>
    <source>
        <strain evidence="9">SAP-1</strain>
    </source>
</reference>
<dbReference type="Gene3D" id="3.40.1190.10">
    <property type="entry name" value="Mur-like, catalytic domain"/>
    <property type="match status" value="1"/>
</dbReference>
<organism evidence="9 10">
    <name type="scientific">Geoalkalibacter halelectricus</name>
    <dbReference type="NCBI Taxonomy" id="2847045"/>
    <lineage>
        <taxon>Bacteria</taxon>
        <taxon>Pseudomonadati</taxon>
        <taxon>Thermodesulfobacteriota</taxon>
        <taxon>Desulfuromonadia</taxon>
        <taxon>Desulfuromonadales</taxon>
        <taxon>Geoalkalibacteraceae</taxon>
        <taxon>Geoalkalibacter</taxon>
    </lineage>
</organism>
<dbReference type="SUPFAM" id="SSF53244">
    <property type="entry name" value="MurD-like peptide ligases, peptide-binding domain"/>
    <property type="match status" value="1"/>
</dbReference>
<dbReference type="InterPro" id="IPR018109">
    <property type="entry name" value="Folylpolyglutamate_synth_CS"/>
</dbReference>
<evidence type="ECO:0000313" key="9">
    <source>
        <dbReference type="EMBL" id="UWZ79001.1"/>
    </source>
</evidence>
<evidence type="ECO:0000259" key="8">
    <source>
        <dbReference type="Pfam" id="PF08245"/>
    </source>
</evidence>
<accession>A0ABY5ZJV7</accession>
<dbReference type="InterPro" id="IPR036615">
    <property type="entry name" value="Mur_ligase_C_dom_sf"/>
</dbReference>
<keyword evidence="10" id="KW-1185">Reference proteome</keyword>
<evidence type="ECO:0000256" key="5">
    <source>
        <dbReference type="ARBA" id="ARBA00022840"/>
    </source>
</evidence>
<keyword evidence="2 7" id="KW-0436">Ligase</keyword>
<dbReference type="Gene3D" id="3.90.190.20">
    <property type="entry name" value="Mur ligase, C-terminal domain"/>
    <property type="match status" value="1"/>
</dbReference>
<dbReference type="NCBIfam" id="TIGR01499">
    <property type="entry name" value="folC"/>
    <property type="match status" value="1"/>
</dbReference>
<name>A0ABY5ZJV7_9BACT</name>
<dbReference type="SUPFAM" id="SSF53623">
    <property type="entry name" value="MurD-like peptide ligases, catalytic domain"/>
    <property type="match status" value="1"/>
</dbReference>
<protein>
    <submittedName>
        <fullName evidence="9">Bifunctional folylpolyglutamate synthase/dihydrofolate synthase</fullName>
    </submittedName>
</protein>
<keyword evidence="4 7" id="KW-0547">Nucleotide-binding</keyword>
<dbReference type="InterPro" id="IPR001645">
    <property type="entry name" value="Folylpolyglutamate_synth"/>
</dbReference>
<dbReference type="EMBL" id="CP092109">
    <property type="protein sequence ID" value="UWZ79001.1"/>
    <property type="molecule type" value="Genomic_DNA"/>
</dbReference>